<protein>
    <submittedName>
        <fullName evidence="2">Uncharacterized protein</fullName>
    </submittedName>
</protein>
<keyword evidence="1" id="KW-1133">Transmembrane helix</keyword>
<name>A0A5B7GJ26_PORTR</name>
<reference evidence="2 3" key="1">
    <citation type="submission" date="2019-05" db="EMBL/GenBank/DDBJ databases">
        <title>Another draft genome of Portunus trituberculatus and its Hox gene families provides insights of decapod evolution.</title>
        <authorList>
            <person name="Jeong J.-H."/>
            <person name="Song I."/>
            <person name="Kim S."/>
            <person name="Choi T."/>
            <person name="Kim D."/>
            <person name="Ryu S."/>
            <person name="Kim W."/>
        </authorList>
    </citation>
    <scope>NUCLEOTIDE SEQUENCE [LARGE SCALE GENOMIC DNA]</scope>
    <source>
        <tissue evidence="2">Muscle</tissue>
    </source>
</reference>
<sequence>MNLADQVNLSFFLSINSSSSPIFLYLYFPSPYIFSRPSKEHNLLTKHPSPSLARFISAHYLYLPNTPTSHYHSHLMYLPSPVRRAGRCGASEDSYYPLLK</sequence>
<organism evidence="2 3">
    <name type="scientific">Portunus trituberculatus</name>
    <name type="common">Swimming crab</name>
    <name type="synonym">Neptunus trituberculatus</name>
    <dbReference type="NCBI Taxonomy" id="210409"/>
    <lineage>
        <taxon>Eukaryota</taxon>
        <taxon>Metazoa</taxon>
        <taxon>Ecdysozoa</taxon>
        <taxon>Arthropoda</taxon>
        <taxon>Crustacea</taxon>
        <taxon>Multicrustacea</taxon>
        <taxon>Malacostraca</taxon>
        <taxon>Eumalacostraca</taxon>
        <taxon>Eucarida</taxon>
        <taxon>Decapoda</taxon>
        <taxon>Pleocyemata</taxon>
        <taxon>Brachyura</taxon>
        <taxon>Eubrachyura</taxon>
        <taxon>Portunoidea</taxon>
        <taxon>Portunidae</taxon>
        <taxon>Portuninae</taxon>
        <taxon>Portunus</taxon>
    </lineage>
</organism>
<comment type="caution">
    <text evidence="2">The sequence shown here is derived from an EMBL/GenBank/DDBJ whole genome shotgun (WGS) entry which is preliminary data.</text>
</comment>
<dbReference type="Proteomes" id="UP000324222">
    <property type="component" value="Unassembled WGS sequence"/>
</dbReference>
<proteinExistence type="predicted"/>
<evidence type="ECO:0000313" key="3">
    <source>
        <dbReference type="Proteomes" id="UP000324222"/>
    </source>
</evidence>
<gene>
    <name evidence="2" type="ORF">E2C01_052955</name>
</gene>
<feature type="transmembrane region" description="Helical" evidence="1">
    <location>
        <begin position="6"/>
        <end position="28"/>
    </location>
</feature>
<dbReference type="AlphaFoldDB" id="A0A5B7GJ26"/>
<dbReference type="EMBL" id="VSRR010016122">
    <property type="protein sequence ID" value="MPC58942.1"/>
    <property type="molecule type" value="Genomic_DNA"/>
</dbReference>
<evidence type="ECO:0000256" key="1">
    <source>
        <dbReference type="SAM" id="Phobius"/>
    </source>
</evidence>
<keyword evidence="3" id="KW-1185">Reference proteome</keyword>
<keyword evidence="1" id="KW-0472">Membrane</keyword>
<evidence type="ECO:0000313" key="2">
    <source>
        <dbReference type="EMBL" id="MPC58942.1"/>
    </source>
</evidence>
<keyword evidence="1" id="KW-0812">Transmembrane</keyword>
<accession>A0A5B7GJ26</accession>